<keyword evidence="3" id="KW-1185">Reference proteome</keyword>
<dbReference type="InterPro" id="IPR016024">
    <property type="entry name" value="ARM-type_fold"/>
</dbReference>
<dbReference type="SUPFAM" id="SSF48371">
    <property type="entry name" value="ARM repeat"/>
    <property type="match status" value="1"/>
</dbReference>
<dbReference type="Pfam" id="PF13646">
    <property type="entry name" value="HEAT_2"/>
    <property type="match status" value="1"/>
</dbReference>
<gene>
    <name evidence="2" type="ORF">ACFPRH_16000</name>
</gene>
<dbReference type="InterPro" id="IPR011989">
    <property type="entry name" value="ARM-like"/>
</dbReference>
<proteinExistence type="predicted"/>
<dbReference type="RefSeq" id="WP_344480017.1">
    <property type="nucleotide sequence ID" value="NZ_BAAASB010000013.1"/>
</dbReference>
<name>A0ABW0AKP0_9ACTN</name>
<evidence type="ECO:0000313" key="2">
    <source>
        <dbReference type="EMBL" id="MFC5153238.1"/>
    </source>
</evidence>
<accession>A0ABW0AKP0</accession>
<protein>
    <submittedName>
        <fullName evidence="2">HEAT repeat domain-containing protein</fullName>
    </submittedName>
</protein>
<sequence>MTSGFETALAEASSPSWPVRARAGRDLASFADAPEAAEALARLLLDSEDTAVTRRTAEALARVGTPAATRLIALALSEADDNQAEWIWTGMHDALMEPDGASAEAPMRPTHLTRPFGALPDGGGSRRRPGR</sequence>
<reference evidence="3" key="1">
    <citation type="journal article" date="2019" name="Int. J. Syst. Evol. Microbiol.">
        <title>The Global Catalogue of Microorganisms (GCM) 10K type strain sequencing project: providing services to taxonomists for standard genome sequencing and annotation.</title>
        <authorList>
            <consortium name="The Broad Institute Genomics Platform"/>
            <consortium name="The Broad Institute Genome Sequencing Center for Infectious Disease"/>
            <person name="Wu L."/>
            <person name="Ma J."/>
        </authorList>
    </citation>
    <scope>NUCLEOTIDE SEQUENCE [LARGE SCALE GENOMIC DNA]</scope>
    <source>
        <strain evidence="3">PCU 266</strain>
    </source>
</reference>
<dbReference type="Gene3D" id="1.25.10.10">
    <property type="entry name" value="Leucine-rich Repeat Variant"/>
    <property type="match status" value="1"/>
</dbReference>
<evidence type="ECO:0000256" key="1">
    <source>
        <dbReference type="SAM" id="MobiDB-lite"/>
    </source>
</evidence>
<feature type="region of interest" description="Disordered" evidence="1">
    <location>
        <begin position="99"/>
        <end position="131"/>
    </location>
</feature>
<evidence type="ECO:0000313" key="3">
    <source>
        <dbReference type="Proteomes" id="UP001596160"/>
    </source>
</evidence>
<comment type="caution">
    <text evidence="2">The sequence shown here is derived from an EMBL/GenBank/DDBJ whole genome shotgun (WGS) entry which is preliminary data.</text>
</comment>
<dbReference type="Proteomes" id="UP001596160">
    <property type="component" value="Unassembled WGS sequence"/>
</dbReference>
<organism evidence="2 3">
    <name type="scientific">Streptomyces amakusaensis</name>
    <dbReference type="NCBI Taxonomy" id="67271"/>
    <lineage>
        <taxon>Bacteria</taxon>
        <taxon>Bacillati</taxon>
        <taxon>Actinomycetota</taxon>
        <taxon>Actinomycetes</taxon>
        <taxon>Kitasatosporales</taxon>
        <taxon>Streptomycetaceae</taxon>
        <taxon>Streptomyces</taxon>
    </lineage>
</organism>
<dbReference type="EMBL" id="JBHSKP010000009">
    <property type="protein sequence ID" value="MFC5153238.1"/>
    <property type="molecule type" value="Genomic_DNA"/>
</dbReference>